<reference evidence="2 3" key="1">
    <citation type="submission" date="2017-02" db="EMBL/GenBank/DDBJ databases">
        <title>Ketogulonicigenium robustum SPU B003 Genome sequencing and assembly.</title>
        <authorList>
            <person name="Li Y."/>
            <person name="Liu L."/>
            <person name="Wang C."/>
            <person name="Zhang M."/>
            <person name="Zhang T."/>
            <person name="Zhang Y."/>
        </authorList>
    </citation>
    <scope>NUCLEOTIDE SEQUENCE [LARGE SCALE GENOMIC DNA]</scope>
    <source>
        <strain evidence="2 3">SPU_B003</strain>
    </source>
</reference>
<dbReference type="EMBL" id="CP019937">
    <property type="protein sequence ID" value="ARO14458.1"/>
    <property type="molecule type" value="Genomic_DNA"/>
</dbReference>
<dbReference type="SUPFAM" id="SSF51294">
    <property type="entry name" value="Hedgehog/intein (Hint) domain"/>
    <property type="match status" value="1"/>
</dbReference>
<dbReference type="Proteomes" id="UP000242447">
    <property type="component" value="Chromosome"/>
</dbReference>
<gene>
    <name evidence="2" type="ORF">BVG79_01112</name>
</gene>
<protein>
    <recommendedName>
        <fullName evidence="1">Hedgehog/Intein (Hint) domain-containing protein</fullName>
    </recommendedName>
</protein>
<evidence type="ECO:0000313" key="2">
    <source>
        <dbReference type="EMBL" id="ARO14458.1"/>
    </source>
</evidence>
<dbReference type="AlphaFoldDB" id="A0A1W6NYY8"/>
<evidence type="ECO:0000313" key="3">
    <source>
        <dbReference type="Proteomes" id="UP000242447"/>
    </source>
</evidence>
<organism evidence="2 3">
    <name type="scientific">Ketogulonicigenium robustum</name>
    <dbReference type="NCBI Taxonomy" id="92947"/>
    <lineage>
        <taxon>Bacteria</taxon>
        <taxon>Pseudomonadati</taxon>
        <taxon>Pseudomonadota</taxon>
        <taxon>Alphaproteobacteria</taxon>
        <taxon>Rhodobacterales</taxon>
        <taxon>Roseobacteraceae</taxon>
        <taxon>Ketogulonicigenium</taxon>
    </lineage>
</organism>
<sequence>MRPICITAGALGDNLPAQDLRVSPQHRMLVRSKIAERMFGGEVLVPAVKLTALPGIYVDEAAASVEYFHILFDQHEIVFANGAESESLHTGPIALASLPAASRAEIFAIFPELEEIGAERELARAVPSGRAIKTLIERHATNDKSIQASA</sequence>
<feature type="domain" description="Hedgehog/Intein (Hint)" evidence="1">
    <location>
        <begin position="2"/>
        <end position="91"/>
    </location>
</feature>
<proteinExistence type="predicted"/>
<name>A0A1W6NYY8_9RHOB</name>
<dbReference type="KEGG" id="kro:BVG79_01112"/>
<evidence type="ECO:0000259" key="1">
    <source>
        <dbReference type="Pfam" id="PF13403"/>
    </source>
</evidence>
<dbReference type="InterPro" id="IPR028992">
    <property type="entry name" value="Hedgehog/Intein_dom"/>
</dbReference>
<dbReference type="Pfam" id="PF13403">
    <property type="entry name" value="Hint_2"/>
    <property type="match status" value="1"/>
</dbReference>
<accession>A0A1W6NYY8</accession>
<keyword evidence="3" id="KW-1185">Reference proteome</keyword>
<dbReference type="InterPro" id="IPR036844">
    <property type="entry name" value="Hint_dom_sf"/>
</dbReference>
<dbReference type="STRING" id="92947.BVG79_01112"/>